<feature type="domain" description="FMN-binding" evidence="6">
    <location>
        <begin position="78"/>
        <end position="164"/>
    </location>
</feature>
<keyword evidence="4" id="KW-0288">FMN</keyword>
<dbReference type="AlphaFoldDB" id="A0AAU7KBP1"/>
<organism evidence="7">
    <name type="scientific">Halomonas sp. RT37</name>
    <dbReference type="NCBI Taxonomy" id="2950872"/>
    <lineage>
        <taxon>Bacteria</taxon>
        <taxon>Pseudomonadati</taxon>
        <taxon>Pseudomonadota</taxon>
        <taxon>Gammaproteobacteria</taxon>
        <taxon>Oceanospirillales</taxon>
        <taxon>Halomonadaceae</taxon>
        <taxon>Halomonas</taxon>
    </lineage>
</organism>
<sequence length="180" mass="18838">MKLALFALVTLGAVSLTQALSEGRIEANRQAHQDALLESLAPQGTARLVPAPAGDQGWQALDESGTLLATLQPTSALGYAGPVEVLVALTPQRRVTAVRVVDHRETPGLGDAIERRKGPWVDQFEGLARRQLDLAPQGAIEALTGATITSRAVIQAVNEAVLAAGSPRDTPDASNQEPSP</sequence>
<dbReference type="InterPro" id="IPR007329">
    <property type="entry name" value="FMN-bd"/>
</dbReference>
<protein>
    <submittedName>
        <fullName evidence="7">RnfABCDGE type electron transport complex subunit G</fullName>
    </submittedName>
</protein>
<dbReference type="GO" id="GO:0022900">
    <property type="term" value="P:electron transport chain"/>
    <property type="evidence" value="ECO:0007669"/>
    <property type="project" value="InterPro"/>
</dbReference>
<dbReference type="PANTHER" id="PTHR36118:SF1">
    <property type="entry name" value="ION-TRANSLOCATING OXIDOREDUCTASE COMPLEX SUBUNIT G"/>
    <property type="match status" value="1"/>
</dbReference>
<dbReference type="RefSeq" id="WP_348826439.1">
    <property type="nucleotide sequence ID" value="NZ_CP098827.1"/>
</dbReference>
<evidence type="ECO:0000259" key="6">
    <source>
        <dbReference type="SMART" id="SM00900"/>
    </source>
</evidence>
<reference evidence="7" key="1">
    <citation type="submission" date="2022-06" db="EMBL/GenBank/DDBJ databases">
        <title>A novel DMS-producing enzyme.</title>
        <authorList>
            <person name="Zhang Y."/>
        </authorList>
    </citation>
    <scope>NUCLEOTIDE SEQUENCE</scope>
    <source>
        <strain evidence="7">RT37</strain>
    </source>
</reference>
<dbReference type="SMART" id="SM00900">
    <property type="entry name" value="FMN_bind"/>
    <property type="match status" value="1"/>
</dbReference>
<dbReference type="GO" id="GO:0010181">
    <property type="term" value="F:FMN binding"/>
    <property type="evidence" value="ECO:0007669"/>
    <property type="project" value="InterPro"/>
</dbReference>
<dbReference type="GO" id="GO:0009055">
    <property type="term" value="F:electron transfer activity"/>
    <property type="evidence" value="ECO:0007669"/>
    <property type="project" value="InterPro"/>
</dbReference>
<dbReference type="InterPro" id="IPR010209">
    <property type="entry name" value="Ion_transpt_RnfG/RsxG"/>
</dbReference>
<keyword evidence="3" id="KW-0285">Flavoprotein</keyword>
<dbReference type="GO" id="GO:0005886">
    <property type="term" value="C:plasma membrane"/>
    <property type="evidence" value="ECO:0007669"/>
    <property type="project" value="InterPro"/>
</dbReference>
<dbReference type="EMBL" id="CP098827">
    <property type="protein sequence ID" value="XBO69092.1"/>
    <property type="molecule type" value="Genomic_DNA"/>
</dbReference>
<gene>
    <name evidence="7" type="ORF">NFG58_10605</name>
</gene>
<proteinExistence type="predicted"/>
<keyword evidence="2" id="KW-0597">Phosphoprotein</keyword>
<accession>A0AAU7KBP1</accession>
<evidence type="ECO:0000256" key="2">
    <source>
        <dbReference type="ARBA" id="ARBA00022553"/>
    </source>
</evidence>
<dbReference type="PIRSF" id="PIRSF006091">
    <property type="entry name" value="E_trnsport_RnfG"/>
    <property type="match status" value="1"/>
</dbReference>
<dbReference type="PANTHER" id="PTHR36118">
    <property type="entry name" value="ION-TRANSLOCATING OXIDOREDUCTASE COMPLEX SUBUNIT G"/>
    <property type="match status" value="1"/>
</dbReference>
<evidence type="ECO:0000256" key="5">
    <source>
        <dbReference type="ARBA" id="ARBA00022982"/>
    </source>
</evidence>
<dbReference type="Pfam" id="PF04205">
    <property type="entry name" value="FMN_bind"/>
    <property type="match status" value="1"/>
</dbReference>
<keyword evidence="1" id="KW-0813">Transport</keyword>
<evidence type="ECO:0000313" key="7">
    <source>
        <dbReference type="EMBL" id="XBO69092.1"/>
    </source>
</evidence>
<keyword evidence="5" id="KW-0249">Electron transport</keyword>
<dbReference type="NCBIfam" id="TIGR01947">
    <property type="entry name" value="rnfG"/>
    <property type="match status" value="1"/>
</dbReference>
<evidence type="ECO:0000256" key="1">
    <source>
        <dbReference type="ARBA" id="ARBA00022448"/>
    </source>
</evidence>
<name>A0AAU7KBP1_9GAMM</name>
<evidence type="ECO:0000256" key="3">
    <source>
        <dbReference type="ARBA" id="ARBA00022630"/>
    </source>
</evidence>
<evidence type="ECO:0000256" key="4">
    <source>
        <dbReference type="ARBA" id="ARBA00022643"/>
    </source>
</evidence>